<dbReference type="SMART" id="SM00390">
    <property type="entry name" value="GoLoco"/>
    <property type="match status" value="3"/>
</dbReference>
<dbReference type="InterPro" id="IPR011990">
    <property type="entry name" value="TPR-like_helical_dom_sf"/>
</dbReference>
<dbReference type="AlphaFoldDB" id="A0AAD5RI15"/>
<dbReference type="InterPro" id="IPR052386">
    <property type="entry name" value="GPSM"/>
</dbReference>
<dbReference type="InterPro" id="IPR003109">
    <property type="entry name" value="GoLoco_motif"/>
</dbReference>
<dbReference type="Gene3D" id="1.25.40.10">
    <property type="entry name" value="Tetratricopeptide repeat domain"/>
    <property type="match status" value="3"/>
</dbReference>
<evidence type="ECO:0000256" key="5">
    <source>
        <dbReference type="ARBA" id="ARBA00022490"/>
    </source>
</evidence>
<dbReference type="EMBL" id="JAHQIW010007482">
    <property type="protein sequence ID" value="KAJ1374729.1"/>
    <property type="molecule type" value="Genomic_DNA"/>
</dbReference>
<evidence type="ECO:0000256" key="8">
    <source>
        <dbReference type="ARBA" id="ARBA00022803"/>
    </source>
</evidence>
<dbReference type="PROSITE" id="PS50877">
    <property type="entry name" value="GOLOCO"/>
    <property type="match status" value="2"/>
</dbReference>
<keyword evidence="11" id="KW-1185">Reference proteome</keyword>
<dbReference type="Pfam" id="PF13181">
    <property type="entry name" value="TPR_8"/>
    <property type="match status" value="1"/>
</dbReference>
<keyword evidence="6" id="KW-0597">Phosphoprotein</keyword>
<dbReference type="GO" id="GO:0000132">
    <property type="term" value="P:establishment of mitotic spindle orientation"/>
    <property type="evidence" value="ECO:0007669"/>
    <property type="project" value="TreeGrafter"/>
</dbReference>
<evidence type="ECO:0000313" key="10">
    <source>
        <dbReference type="EMBL" id="KAJ1374729.1"/>
    </source>
</evidence>
<accession>A0AAD5RI15</accession>
<dbReference type="SUPFAM" id="SSF48452">
    <property type="entry name" value="TPR-like"/>
    <property type="match status" value="2"/>
</dbReference>
<comment type="similarity">
    <text evidence="3">Belongs to the GPSM family.</text>
</comment>
<evidence type="ECO:0000256" key="2">
    <source>
        <dbReference type="ARBA" id="ARBA00004496"/>
    </source>
</evidence>
<dbReference type="GO" id="GO:0005938">
    <property type="term" value="C:cell cortex"/>
    <property type="evidence" value="ECO:0007669"/>
    <property type="project" value="TreeGrafter"/>
</dbReference>
<evidence type="ECO:0000256" key="9">
    <source>
        <dbReference type="ARBA" id="ARBA00023136"/>
    </source>
</evidence>
<keyword evidence="8" id="KW-0802">TPR repeat</keyword>
<evidence type="ECO:0000256" key="3">
    <source>
        <dbReference type="ARBA" id="ARBA00006600"/>
    </source>
</evidence>
<keyword evidence="7" id="KW-0677">Repeat</keyword>
<reference evidence="10" key="1">
    <citation type="submission" date="2021-06" db="EMBL/GenBank/DDBJ databases">
        <title>Parelaphostrongylus tenuis whole genome reference sequence.</title>
        <authorList>
            <person name="Garwood T.J."/>
            <person name="Larsen P.A."/>
            <person name="Fountain-Jones N.M."/>
            <person name="Garbe J.R."/>
            <person name="Macchietto M.G."/>
            <person name="Kania S.A."/>
            <person name="Gerhold R.W."/>
            <person name="Richards J.E."/>
            <person name="Wolf T.M."/>
        </authorList>
    </citation>
    <scope>NUCLEOTIDE SEQUENCE</scope>
    <source>
        <strain evidence="10">MNPRO001-30</strain>
        <tissue evidence="10">Meninges</tissue>
    </source>
</reference>
<dbReference type="InterPro" id="IPR019734">
    <property type="entry name" value="TPR_rpt"/>
</dbReference>
<keyword evidence="9" id="KW-0472">Membrane</keyword>
<dbReference type="SMART" id="SM00028">
    <property type="entry name" value="TPR"/>
    <property type="match status" value="6"/>
</dbReference>
<evidence type="ECO:0000256" key="6">
    <source>
        <dbReference type="ARBA" id="ARBA00022553"/>
    </source>
</evidence>
<organism evidence="10 11">
    <name type="scientific">Parelaphostrongylus tenuis</name>
    <name type="common">Meningeal worm</name>
    <dbReference type="NCBI Taxonomy" id="148309"/>
    <lineage>
        <taxon>Eukaryota</taxon>
        <taxon>Metazoa</taxon>
        <taxon>Ecdysozoa</taxon>
        <taxon>Nematoda</taxon>
        <taxon>Chromadorea</taxon>
        <taxon>Rhabditida</taxon>
        <taxon>Rhabditina</taxon>
        <taxon>Rhabditomorpha</taxon>
        <taxon>Strongyloidea</taxon>
        <taxon>Metastrongylidae</taxon>
        <taxon>Parelaphostrongylus</taxon>
    </lineage>
</organism>
<name>A0AAD5RI15_PARTN</name>
<dbReference type="Proteomes" id="UP001196413">
    <property type="component" value="Unassembled WGS sequence"/>
</dbReference>
<dbReference type="GO" id="GO:0001965">
    <property type="term" value="F:G-protein alpha-subunit binding"/>
    <property type="evidence" value="ECO:0007669"/>
    <property type="project" value="TreeGrafter"/>
</dbReference>
<dbReference type="GO" id="GO:0005092">
    <property type="term" value="F:GDP-dissociation inhibitor activity"/>
    <property type="evidence" value="ECO:0007669"/>
    <property type="project" value="TreeGrafter"/>
</dbReference>
<keyword evidence="4" id="KW-1003">Cell membrane</keyword>
<gene>
    <name evidence="10" type="primary">GPSM1</name>
    <name evidence="10" type="ORF">KIN20_037486</name>
</gene>
<evidence type="ECO:0000313" key="11">
    <source>
        <dbReference type="Proteomes" id="UP001196413"/>
    </source>
</evidence>
<comment type="subcellular location">
    <subcellularLocation>
        <location evidence="1">Cell membrane</location>
    </subcellularLocation>
    <subcellularLocation>
        <location evidence="2">Cytoplasm</location>
    </subcellularLocation>
</comment>
<evidence type="ECO:0000256" key="1">
    <source>
        <dbReference type="ARBA" id="ARBA00004236"/>
    </source>
</evidence>
<dbReference type="PANTHER" id="PTHR45954:SF1">
    <property type="entry name" value="LD33695P"/>
    <property type="match status" value="1"/>
</dbReference>
<evidence type="ECO:0000256" key="7">
    <source>
        <dbReference type="ARBA" id="ARBA00022737"/>
    </source>
</evidence>
<protein>
    <submittedName>
        <fullName evidence="10">G-protein-signaling modulator 1</fullName>
    </submittedName>
</protein>
<proteinExistence type="inferred from homology"/>
<dbReference type="Pfam" id="PF02188">
    <property type="entry name" value="GoLoco"/>
    <property type="match status" value="1"/>
</dbReference>
<comment type="caution">
    <text evidence="10">The sequence shown here is derived from an EMBL/GenBank/DDBJ whole genome shotgun (WGS) entry which is preliminary data.</text>
</comment>
<sequence>MVQVDDDGRQPTFSELTTKGELLWRERNFQDAIPTFVEALSLGTEDLNLLSCIYSQLGHAYLSTGDIQNAYKYHCCDIMVSRLMNDRAGESRACGNVVLILSAQRLFDDALIFAKRQIAIAETVEDPRYLANGLYNLGAIYTSRAKQLKTNAGLYEGEGGTSSGFCRESSTPFYRKNLYQAFDCYCKCIRIYLKLSDRLACGRIYNCLGNILQMLGHYKSAAEYQCKRLSIALTFHDADGKYKSYINLGNACILLSDAKKAAEFYLSALKIAEESSDKQREAKSCFCLAYASYIIQDYDTATLYYFRSLTLFRELKDLVGMCRTYGDLATLYTMLADYPKAAYFLLCRRAVAIQIHDKEMETTAVKSLTILVEKHKDVLILEGGYVNLDSSDDTEPQVHFCRLKTVSRSISFIFNKPSSGYVHFNDATHERSHSLESANAEHAKTDDAFFDLVSRVQSSRLDEQRCDMSVPSSKAIAGRRQTDCTKTAQNDHERVSWTDCFVWLLRRMFEVLFYYLFLRTTVRLHRVHNEHRSASDKDDDAKVEEALINLLMNELELRMDDQRTDLTADDNNPVVCGSLDDYGAEDDLSEMVMRMQARRLDEQRADLMTANKLLS</sequence>
<evidence type="ECO:0000256" key="4">
    <source>
        <dbReference type="ARBA" id="ARBA00022475"/>
    </source>
</evidence>
<dbReference type="GO" id="GO:0005886">
    <property type="term" value="C:plasma membrane"/>
    <property type="evidence" value="ECO:0007669"/>
    <property type="project" value="UniProtKB-SubCell"/>
</dbReference>
<dbReference type="PANTHER" id="PTHR45954">
    <property type="entry name" value="LD33695P"/>
    <property type="match status" value="1"/>
</dbReference>
<keyword evidence="5" id="KW-0963">Cytoplasm</keyword>